<keyword evidence="1 4" id="KW-0349">Heme</keyword>
<evidence type="ECO:0000313" key="6">
    <source>
        <dbReference type="EMBL" id="AUX46569.1"/>
    </source>
</evidence>
<dbReference type="OrthoDB" id="9805202at2"/>
<evidence type="ECO:0000259" key="5">
    <source>
        <dbReference type="PROSITE" id="PS51007"/>
    </source>
</evidence>
<name>A0A2L0F559_SORCE</name>
<evidence type="ECO:0000256" key="3">
    <source>
        <dbReference type="ARBA" id="ARBA00023004"/>
    </source>
</evidence>
<dbReference type="RefSeq" id="WP_104984728.1">
    <property type="nucleotide sequence ID" value="NZ_CP012673.1"/>
</dbReference>
<dbReference type="PROSITE" id="PS51007">
    <property type="entry name" value="CYTC"/>
    <property type="match status" value="1"/>
</dbReference>
<dbReference type="EMBL" id="CP012673">
    <property type="protein sequence ID" value="AUX46569.1"/>
    <property type="molecule type" value="Genomic_DNA"/>
</dbReference>
<dbReference type="AlphaFoldDB" id="A0A2L0F559"/>
<organism evidence="6 7">
    <name type="scientific">Sorangium cellulosum</name>
    <name type="common">Polyangium cellulosum</name>
    <dbReference type="NCBI Taxonomy" id="56"/>
    <lineage>
        <taxon>Bacteria</taxon>
        <taxon>Pseudomonadati</taxon>
        <taxon>Myxococcota</taxon>
        <taxon>Polyangia</taxon>
        <taxon>Polyangiales</taxon>
        <taxon>Polyangiaceae</taxon>
        <taxon>Sorangium</taxon>
    </lineage>
</organism>
<feature type="domain" description="Cytochrome c" evidence="5">
    <location>
        <begin position="458"/>
        <end position="546"/>
    </location>
</feature>
<proteinExistence type="predicted"/>
<dbReference type="Proteomes" id="UP000238348">
    <property type="component" value="Chromosome"/>
</dbReference>
<accession>A0A2L0F559</accession>
<reference evidence="6 7" key="1">
    <citation type="submission" date="2015-09" db="EMBL/GenBank/DDBJ databases">
        <title>Sorangium comparison.</title>
        <authorList>
            <person name="Zaburannyi N."/>
            <person name="Bunk B."/>
            <person name="Overmann J."/>
            <person name="Mueller R."/>
        </authorList>
    </citation>
    <scope>NUCLEOTIDE SEQUENCE [LARGE SCALE GENOMIC DNA]</scope>
    <source>
        <strain evidence="6 7">So ce26</strain>
    </source>
</reference>
<sequence>MATTPNTMISRGILLPLGLLALVSCRRQPQPGHVLDEARSAGRTAASLRAAEEDYFHDMDFGLPLTPDEVKGRNTWILWSGGNDRFWDRAATISAGGLDFLKTLSSHPGLKFGRDNRWSYFGLVNEPCMEKATGPDPTRFGLWLDKRREGCPPDPFEDESKYPGVRIGARGKNIPVGSLYGYATGVVGLRLFPNPDFDEEAAREWDPVRYYEDPSYYYSRNLVRPYRVGMSCGFCHVSPSPTDPPADPENPRWANLSSTVGAQFLWWDRVTNWEADETSFTFQVFRQSRPGTLDTSLVSTDYITNPRTMNAVYEFGPRLQQARRWGKETLRGGELENKQLNDFVHGGPLTQHFEPPATVWTPRVLKEGSDSVGPLGALNRVYMNIGLFSEEWLLHFNPFLGGRQSTPMDIGIARRNSAYWEATEHHTFDTAQFLLPASKPHRLRDAPGGSKYLSKETETLTRGKEVFAERCARCHSSKLPERVPALDPGGCAGPGYLDCFNRYWEWTKTDAFKKEMRQIVLKDDFLEGNFLSTDLRIPVTLLETNACSPLASNAIEGNVWENFSSSSFKSLPAVGTITVHHPITGEPRPFQMPGGGRGYTRVPSLISLWSTAPFLLNNTVGKFNPSPSVEARMDSFEDAIQKMLWPERREKDVVLGDKVPGFIDRTTVRSYLRVPAGYLPGHLRSLLSPLARMAPWLVGEGGIELGPIPAGTPVNLLANLALTAEGAPLAERLAHEEKLLAVLIRLKRDLKALPSDASDEQAREVFRDLTEPLLELSQCPDYVLNRGHYFGTSYFTQEPGLSDEDKRALIELLKTF</sequence>
<dbReference type="GO" id="GO:0009055">
    <property type="term" value="F:electron transfer activity"/>
    <property type="evidence" value="ECO:0007669"/>
    <property type="project" value="InterPro"/>
</dbReference>
<dbReference type="GO" id="GO:0046872">
    <property type="term" value="F:metal ion binding"/>
    <property type="evidence" value="ECO:0007669"/>
    <property type="project" value="UniProtKB-KW"/>
</dbReference>
<keyword evidence="3 4" id="KW-0408">Iron</keyword>
<protein>
    <recommendedName>
        <fullName evidence="5">Cytochrome c domain-containing protein</fullName>
    </recommendedName>
</protein>
<dbReference type="GO" id="GO:0020037">
    <property type="term" value="F:heme binding"/>
    <property type="evidence" value="ECO:0007669"/>
    <property type="project" value="InterPro"/>
</dbReference>
<evidence type="ECO:0000256" key="2">
    <source>
        <dbReference type="ARBA" id="ARBA00022723"/>
    </source>
</evidence>
<dbReference type="InterPro" id="IPR009056">
    <property type="entry name" value="Cyt_c-like_dom"/>
</dbReference>
<dbReference type="InterPro" id="IPR036909">
    <property type="entry name" value="Cyt_c-like_dom_sf"/>
</dbReference>
<gene>
    <name evidence="6" type="ORF">SOCE26_080750</name>
</gene>
<dbReference type="SUPFAM" id="SSF46626">
    <property type="entry name" value="Cytochrome c"/>
    <property type="match status" value="2"/>
</dbReference>
<evidence type="ECO:0000256" key="4">
    <source>
        <dbReference type="PROSITE-ProRule" id="PRU00433"/>
    </source>
</evidence>
<keyword evidence="2 4" id="KW-0479">Metal-binding</keyword>
<evidence type="ECO:0000313" key="7">
    <source>
        <dbReference type="Proteomes" id="UP000238348"/>
    </source>
</evidence>
<evidence type="ECO:0000256" key="1">
    <source>
        <dbReference type="ARBA" id="ARBA00022617"/>
    </source>
</evidence>